<comment type="caution">
    <text evidence="1">The sequence shown here is derived from an EMBL/GenBank/DDBJ whole genome shotgun (WGS) entry which is preliminary data.</text>
</comment>
<name>A0A5C6E072_9BACT</name>
<dbReference type="Proteomes" id="UP000319143">
    <property type="component" value="Unassembled WGS sequence"/>
</dbReference>
<keyword evidence="1" id="KW-0413">Isomerase</keyword>
<dbReference type="PROSITE" id="PS51463">
    <property type="entry name" value="P_GLUCOSE_ISOMERASE_3"/>
    <property type="match status" value="1"/>
</dbReference>
<dbReference type="AlphaFoldDB" id="A0A5C6E072"/>
<accession>A0A5C6E072</accession>
<dbReference type="OrthoDB" id="140919at2"/>
<dbReference type="EC" id="5.3.1.9" evidence="1"/>
<keyword evidence="2" id="KW-1185">Reference proteome</keyword>
<dbReference type="RefSeq" id="WP_146524386.1">
    <property type="nucleotide sequence ID" value="NZ_SJPV01000001.1"/>
</dbReference>
<dbReference type="Gene3D" id="3.40.50.10490">
    <property type="entry name" value="Glucose-6-phosphate isomerase like protein, domain 1"/>
    <property type="match status" value="2"/>
</dbReference>
<gene>
    <name evidence="1" type="primary">pgiB</name>
    <name evidence="1" type="ORF">Poly41_05940</name>
</gene>
<dbReference type="InterPro" id="IPR001672">
    <property type="entry name" value="G6P_Isomerase"/>
</dbReference>
<proteinExistence type="predicted"/>
<dbReference type="EMBL" id="SJPV01000001">
    <property type="protein sequence ID" value="TWU42298.1"/>
    <property type="molecule type" value="Genomic_DNA"/>
</dbReference>
<dbReference type="SUPFAM" id="SSF53697">
    <property type="entry name" value="SIS domain"/>
    <property type="match status" value="1"/>
</dbReference>
<dbReference type="GO" id="GO:0006094">
    <property type="term" value="P:gluconeogenesis"/>
    <property type="evidence" value="ECO:0007669"/>
    <property type="project" value="InterPro"/>
</dbReference>
<protein>
    <submittedName>
        <fullName evidence="1">Glucose-6-phosphate isomerase B</fullName>
        <ecNumber evidence="1">5.3.1.9</ecNumber>
    </submittedName>
</protein>
<evidence type="ECO:0000313" key="2">
    <source>
        <dbReference type="Proteomes" id="UP000319143"/>
    </source>
</evidence>
<organism evidence="1 2">
    <name type="scientific">Novipirellula artificiosorum</name>
    <dbReference type="NCBI Taxonomy" id="2528016"/>
    <lineage>
        <taxon>Bacteria</taxon>
        <taxon>Pseudomonadati</taxon>
        <taxon>Planctomycetota</taxon>
        <taxon>Planctomycetia</taxon>
        <taxon>Pirellulales</taxon>
        <taxon>Pirellulaceae</taxon>
        <taxon>Novipirellula</taxon>
    </lineage>
</organism>
<dbReference type="GO" id="GO:0004347">
    <property type="term" value="F:glucose-6-phosphate isomerase activity"/>
    <property type="evidence" value="ECO:0007669"/>
    <property type="project" value="UniProtKB-EC"/>
</dbReference>
<dbReference type="GO" id="GO:0006096">
    <property type="term" value="P:glycolytic process"/>
    <property type="evidence" value="ECO:0007669"/>
    <property type="project" value="InterPro"/>
</dbReference>
<evidence type="ECO:0000313" key="1">
    <source>
        <dbReference type="EMBL" id="TWU42298.1"/>
    </source>
</evidence>
<reference evidence="1 2" key="1">
    <citation type="submission" date="2019-02" db="EMBL/GenBank/DDBJ databases">
        <title>Deep-cultivation of Planctomycetes and their phenomic and genomic characterization uncovers novel biology.</title>
        <authorList>
            <person name="Wiegand S."/>
            <person name="Jogler M."/>
            <person name="Boedeker C."/>
            <person name="Pinto D."/>
            <person name="Vollmers J."/>
            <person name="Rivas-Marin E."/>
            <person name="Kohn T."/>
            <person name="Peeters S.H."/>
            <person name="Heuer A."/>
            <person name="Rast P."/>
            <person name="Oberbeckmann S."/>
            <person name="Bunk B."/>
            <person name="Jeske O."/>
            <person name="Meyerdierks A."/>
            <person name="Storesund J.E."/>
            <person name="Kallscheuer N."/>
            <person name="Luecker S."/>
            <person name="Lage O.M."/>
            <person name="Pohl T."/>
            <person name="Merkel B.J."/>
            <person name="Hornburger P."/>
            <person name="Mueller R.-W."/>
            <person name="Bruemmer F."/>
            <person name="Labrenz M."/>
            <person name="Spormann A.M."/>
            <person name="Op Den Camp H."/>
            <person name="Overmann J."/>
            <person name="Amann R."/>
            <person name="Jetten M.S.M."/>
            <person name="Mascher T."/>
            <person name="Medema M.H."/>
            <person name="Devos D.P."/>
            <person name="Kaster A.-K."/>
            <person name="Ovreas L."/>
            <person name="Rohde M."/>
            <person name="Galperin M.Y."/>
            <person name="Jogler C."/>
        </authorList>
    </citation>
    <scope>NUCLEOTIDE SEQUENCE [LARGE SCALE GENOMIC DNA]</scope>
    <source>
        <strain evidence="1 2">Poly41</strain>
    </source>
</reference>
<dbReference type="GO" id="GO:0097367">
    <property type="term" value="F:carbohydrate derivative binding"/>
    <property type="evidence" value="ECO:0007669"/>
    <property type="project" value="InterPro"/>
</dbReference>
<dbReference type="InterPro" id="IPR046348">
    <property type="entry name" value="SIS_dom_sf"/>
</dbReference>
<sequence>MSLLAFDASGSINADYGVKEHQLDSVAEEFERIRAKIAEANPFPCDNLAQKSEDESSRFFRLPEKELADYAERREGSLLGRIFKVANTIHEQIDAVVVLGRSQMIEGPRAIMQASCEPFHNELSRAERGSRPRMYFGGSDFDNDTRAALLQRLSLGGYVDTPPEKRWALVMIDSDRLDACTTLESRMAFHQTLRELEKSNWLADPSKSSNFVIPIARPDGPLGDIARSLGCEDVFEICNDVPDASSVLSSASLMPAALLGLDCMMLLEGAAMMNHHFLQSPFSENIVLQYAAVHHLLRTDRQITTRTQNVWSGALAALGKWYERLIEDQLAGIIPLTWMQRHEFPNHHQVITQWVVESPRIDPLATVLSDRPLPHFACEAIQHANRSAGDLCCPTMTISLSHIDSHTLGQFFQMLMIATWVEHTMESQAGRGMGKNAVHGVG</sequence>